<proteinExistence type="predicted"/>
<evidence type="ECO:0000313" key="2">
    <source>
        <dbReference type="EnsemblPlants" id="cds.novel_model_4828_5bd9a17a"/>
    </source>
</evidence>
<reference evidence="2" key="2">
    <citation type="submission" date="2021-03" db="UniProtKB">
        <authorList>
            <consortium name="EnsemblPlants"/>
        </authorList>
    </citation>
    <scope>IDENTIFICATION</scope>
</reference>
<dbReference type="EnsemblPlants" id="novel_model_4828_5bd9a17a">
    <property type="protein sequence ID" value="cds.novel_model_4828_5bd9a17a"/>
    <property type="gene ID" value="novel_gene_2520_5bd9a17a"/>
</dbReference>
<sequence length="128" mass="14330">MPPAVLSSILNYPSTPDHHISSLPNFHSIRSAPVSSLFFLSVSSEKLKLHDRPRGQLNPPELRQPSSSNHESPSLSPHVSYYYDCVLCLGAQKYSKNGMGIPQFFKCHTYLPTIFLLVHPSLQKKKVS</sequence>
<keyword evidence="3" id="KW-1185">Reference proteome</keyword>
<feature type="compositionally biased region" description="Low complexity" evidence="1">
    <location>
        <begin position="65"/>
        <end position="75"/>
    </location>
</feature>
<organism evidence="2 3">
    <name type="scientific">Cannabis sativa</name>
    <name type="common">Hemp</name>
    <name type="synonym">Marijuana</name>
    <dbReference type="NCBI Taxonomy" id="3483"/>
    <lineage>
        <taxon>Eukaryota</taxon>
        <taxon>Viridiplantae</taxon>
        <taxon>Streptophyta</taxon>
        <taxon>Embryophyta</taxon>
        <taxon>Tracheophyta</taxon>
        <taxon>Spermatophyta</taxon>
        <taxon>Magnoliopsida</taxon>
        <taxon>eudicotyledons</taxon>
        <taxon>Gunneridae</taxon>
        <taxon>Pentapetalae</taxon>
        <taxon>rosids</taxon>
        <taxon>fabids</taxon>
        <taxon>Rosales</taxon>
        <taxon>Cannabaceae</taxon>
        <taxon>Cannabis</taxon>
    </lineage>
</organism>
<dbReference type="AlphaFoldDB" id="A0A803R405"/>
<name>A0A803R405_CANSA</name>
<dbReference type="EMBL" id="UZAU01000565">
    <property type="status" value="NOT_ANNOTATED_CDS"/>
    <property type="molecule type" value="Genomic_DNA"/>
</dbReference>
<dbReference type="Proteomes" id="UP000596661">
    <property type="component" value="Chromosome 6"/>
</dbReference>
<protein>
    <submittedName>
        <fullName evidence="2">Uncharacterized protein</fullName>
    </submittedName>
</protein>
<feature type="region of interest" description="Disordered" evidence="1">
    <location>
        <begin position="48"/>
        <end position="75"/>
    </location>
</feature>
<dbReference type="Gramene" id="novel_model_4828_5bd9a17a">
    <property type="protein sequence ID" value="cds.novel_model_4828_5bd9a17a"/>
    <property type="gene ID" value="novel_gene_2520_5bd9a17a"/>
</dbReference>
<evidence type="ECO:0000313" key="3">
    <source>
        <dbReference type="Proteomes" id="UP000596661"/>
    </source>
</evidence>
<reference evidence="2" key="1">
    <citation type="submission" date="2018-11" db="EMBL/GenBank/DDBJ databases">
        <authorList>
            <person name="Grassa J C."/>
        </authorList>
    </citation>
    <scope>NUCLEOTIDE SEQUENCE [LARGE SCALE GENOMIC DNA]</scope>
</reference>
<accession>A0A803R405</accession>
<evidence type="ECO:0000256" key="1">
    <source>
        <dbReference type="SAM" id="MobiDB-lite"/>
    </source>
</evidence>